<dbReference type="NCBIfam" id="NF005447">
    <property type="entry name" value="PRK07036.1"/>
    <property type="match status" value="1"/>
</dbReference>
<sequence>MTDVGPDSTRAIVERDRRHFFHPYQVFDTYLVDEVLPIDRGAGVELVDTDGRSYIDAVGGMWCTNVGLGRDEMADAIAQQVRDLAYANPFVDMTNVPAGRLCEKLAELAPGDLNRVFLSSGGSTAIDVAYRTIQFYWYAKGQPERRHVLSRIDAYHGTTFAAVSIGGKPGDRVPGFDYIDDTIHHLSSPDHYHHGNGRTEQEFADDLVDEFEATIAELGADKVAAFFAEPIMGSGGVILPPADYLQRVRRICAEHEIVYVSDEVVTGFGRLGEWFASESVFGIVPDIITSAKGLTSGYLPLGATIISDRIYDVIAEEGHDRYFAVGYTYSGHPVSCAAALKNIEIIEREGLLEHVRDVGPYFMEQLRTLTDLPMVGEVRGSHLMACVVFVADRETKELYPEELDVGKLVANACEPRGLIVRPMVHLNVMSPPLVITRDEIDRVVATLRDAIVDVRADLDAR</sequence>
<accession>A0A4R7I4A0</accession>
<dbReference type="EMBL" id="SOAU01000001">
    <property type="protein sequence ID" value="TDT17516.1"/>
    <property type="molecule type" value="Genomic_DNA"/>
</dbReference>
<proteinExistence type="inferred from homology"/>
<dbReference type="GO" id="GO:0030170">
    <property type="term" value="F:pyridoxal phosphate binding"/>
    <property type="evidence" value="ECO:0007669"/>
    <property type="project" value="InterPro"/>
</dbReference>
<comment type="caution">
    <text evidence="6">The sequence shown here is derived from an EMBL/GenBank/DDBJ whole genome shotgun (WGS) entry which is preliminary data.</text>
</comment>
<dbReference type="Proteomes" id="UP000294558">
    <property type="component" value="Unassembled WGS sequence"/>
</dbReference>
<keyword evidence="7" id="KW-1185">Reference proteome</keyword>
<evidence type="ECO:0000256" key="4">
    <source>
        <dbReference type="ARBA" id="ARBA00022898"/>
    </source>
</evidence>
<dbReference type="Gene3D" id="3.90.1150.10">
    <property type="entry name" value="Aspartate Aminotransferase, domain 1"/>
    <property type="match status" value="1"/>
</dbReference>
<evidence type="ECO:0000256" key="3">
    <source>
        <dbReference type="ARBA" id="ARBA00022679"/>
    </source>
</evidence>
<dbReference type="AlphaFoldDB" id="A0A4R7I4A0"/>
<dbReference type="PANTHER" id="PTHR43094:SF1">
    <property type="entry name" value="AMINOTRANSFERASE CLASS-III"/>
    <property type="match status" value="1"/>
</dbReference>
<dbReference type="InterPro" id="IPR049704">
    <property type="entry name" value="Aminotrans_3_PPA_site"/>
</dbReference>
<evidence type="ECO:0000313" key="7">
    <source>
        <dbReference type="Proteomes" id="UP000294558"/>
    </source>
</evidence>
<reference evidence="6 7" key="1">
    <citation type="submission" date="2019-03" db="EMBL/GenBank/DDBJ databases">
        <title>Sequencing the genomes of 1000 actinobacteria strains.</title>
        <authorList>
            <person name="Klenk H.-P."/>
        </authorList>
    </citation>
    <scope>NUCLEOTIDE SEQUENCE [LARGE SCALE GENOMIC DNA]</scope>
    <source>
        <strain evidence="6 7">DSM 18936</strain>
    </source>
</reference>
<keyword evidence="2 6" id="KW-0032">Aminotransferase</keyword>
<evidence type="ECO:0000256" key="2">
    <source>
        <dbReference type="ARBA" id="ARBA00022576"/>
    </source>
</evidence>
<dbReference type="OrthoDB" id="9801834at2"/>
<comment type="similarity">
    <text evidence="1 5">Belongs to the class-III pyridoxal-phosphate-dependent aminotransferase family.</text>
</comment>
<dbReference type="GO" id="GO:0008483">
    <property type="term" value="F:transaminase activity"/>
    <property type="evidence" value="ECO:0007669"/>
    <property type="project" value="UniProtKB-KW"/>
</dbReference>
<keyword evidence="4 5" id="KW-0663">Pyridoxal phosphate</keyword>
<dbReference type="InterPro" id="IPR005814">
    <property type="entry name" value="Aminotrans_3"/>
</dbReference>
<dbReference type="InterPro" id="IPR015422">
    <property type="entry name" value="PyrdxlP-dep_Trfase_small"/>
</dbReference>
<evidence type="ECO:0000256" key="1">
    <source>
        <dbReference type="ARBA" id="ARBA00008954"/>
    </source>
</evidence>
<dbReference type="PROSITE" id="PS00600">
    <property type="entry name" value="AA_TRANSFER_CLASS_3"/>
    <property type="match status" value="1"/>
</dbReference>
<dbReference type="FunFam" id="3.40.640.10:FF:000014">
    <property type="entry name" value="Adenosylmethionine-8-amino-7-oxononanoate aminotransferase, probable"/>
    <property type="match status" value="1"/>
</dbReference>
<dbReference type="PANTHER" id="PTHR43094">
    <property type="entry name" value="AMINOTRANSFERASE"/>
    <property type="match status" value="1"/>
</dbReference>
<organism evidence="6 7">
    <name type="scientific">Ilumatobacter fluminis</name>
    <dbReference type="NCBI Taxonomy" id="467091"/>
    <lineage>
        <taxon>Bacteria</taxon>
        <taxon>Bacillati</taxon>
        <taxon>Actinomycetota</taxon>
        <taxon>Acidimicrobiia</taxon>
        <taxon>Acidimicrobiales</taxon>
        <taxon>Ilumatobacteraceae</taxon>
        <taxon>Ilumatobacter</taxon>
    </lineage>
</organism>
<dbReference type="PIRSF" id="PIRSF000521">
    <property type="entry name" value="Transaminase_4ab_Lys_Orn"/>
    <property type="match status" value="1"/>
</dbReference>
<evidence type="ECO:0000256" key="5">
    <source>
        <dbReference type="RuleBase" id="RU003560"/>
    </source>
</evidence>
<name>A0A4R7I4A0_9ACTN</name>
<dbReference type="RefSeq" id="WP_133869802.1">
    <property type="nucleotide sequence ID" value="NZ_SOAU01000001.1"/>
</dbReference>
<protein>
    <submittedName>
        <fullName evidence="6">Adenosylmethionine-8-amino-7-oxononanoate aminotransferase</fullName>
    </submittedName>
</protein>
<keyword evidence="3 6" id="KW-0808">Transferase</keyword>
<dbReference type="CDD" id="cd00610">
    <property type="entry name" value="OAT_like"/>
    <property type="match status" value="1"/>
</dbReference>
<evidence type="ECO:0000313" key="6">
    <source>
        <dbReference type="EMBL" id="TDT17516.1"/>
    </source>
</evidence>
<dbReference type="InterPro" id="IPR015424">
    <property type="entry name" value="PyrdxlP-dep_Trfase"/>
</dbReference>
<dbReference type="InterPro" id="IPR015421">
    <property type="entry name" value="PyrdxlP-dep_Trfase_major"/>
</dbReference>
<dbReference type="Pfam" id="PF00202">
    <property type="entry name" value="Aminotran_3"/>
    <property type="match status" value="1"/>
</dbReference>
<dbReference type="GO" id="GO:0005829">
    <property type="term" value="C:cytosol"/>
    <property type="evidence" value="ECO:0007669"/>
    <property type="project" value="TreeGrafter"/>
</dbReference>
<gene>
    <name evidence="6" type="ORF">BDK89_3126</name>
</gene>
<dbReference type="Gene3D" id="3.40.640.10">
    <property type="entry name" value="Type I PLP-dependent aspartate aminotransferase-like (Major domain)"/>
    <property type="match status" value="1"/>
</dbReference>
<dbReference type="SUPFAM" id="SSF53383">
    <property type="entry name" value="PLP-dependent transferases"/>
    <property type="match status" value="1"/>
</dbReference>